<name>A0A4Y2XCM8_ARAVE</name>
<keyword evidence="2" id="KW-1185">Reference proteome</keyword>
<evidence type="ECO:0000313" key="2">
    <source>
        <dbReference type="Proteomes" id="UP000499080"/>
    </source>
</evidence>
<dbReference type="AlphaFoldDB" id="A0A4Y2XCM8"/>
<proteinExistence type="predicted"/>
<reference evidence="1 2" key="1">
    <citation type="journal article" date="2019" name="Sci. Rep.">
        <title>Orb-weaving spider Araneus ventricosus genome elucidates the spidroin gene catalogue.</title>
        <authorList>
            <person name="Kono N."/>
            <person name="Nakamura H."/>
            <person name="Ohtoshi R."/>
            <person name="Moran D.A.P."/>
            <person name="Shinohara A."/>
            <person name="Yoshida Y."/>
            <person name="Fujiwara M."/>
            <person name="Mori M."/>
            <person name="Tomita M."/>
            <person name="Arakawa K."/>
        </authorList>
    </citation>
    <scope>NUCLEOTIDE SEQUENCE [LARGE SCALE GENOMIC DNA]</scope>
</reference>
<comment type="caution">
    <text evidence="1">The sequence shown here is derived from an EMBL/GenBank/DDBJ whole genome shotgun (WGS) entry which is preliminary data.</text>
</comment>
<feature type="non-terminal residue" evidence="1">
    <location>
        <position position="1"/>
    </location>
</feature>
<protein>
    <submittedName>
        <fullName evidence="1">Uncharacterized protein</fullName>
    </submittedName>
</protein>
<organism evidence="1 2">
    <name type="scientific">Araneus ventricosus</name>
    <name type="common">Orbweaver spider</name>
    <name type="synonym">Epeira ventricosa</name>
    <dbReference type="NCBI Taxonomy" id="182803"/>
    <lineage>
        <taxon>Eukaryota</taxon>
        <taxon>Metazoa</taxon>
        <taxon>Ecdysozoa</taxon>
        <taxon>Arthropoda</taxon>
        <taxon>Chelicerata</taxon>
        <taxon>Arachnida</taxon>
        <taxon>Araneae</taxon>
        <taxon>Araneomorphae</taxon>
        <taxon>Entelegynae</taxon>
        <taxon>Araneoidea</taxon>
        <taxon>Araneidae</taxon>
        <taxon>Araneus</taxon>
    </lineage>
</organism>
<gene>
    <name evidence="1" type="ORF">AVEN_274167_1</name>
</gene>
<dbReference type="EMBL" id="BGPR01074889">
    <property type="protein sequence ID" value="GBO46919.1"/>
    <property type="molecule type" value="Genomic_DNA"/>
</dbReference>
<evidence type="ECO:0000313" key="1">
    <source>
        <dbReference type="EMBL" id="GBO46919.1"/>
    </source>
</evidence>
<sequence>ETSICAFEKKTQSVSKRNACGLGSGIAVKSTPVISAYRTEKIPKNSKSGRKRICPLFVKRAFGRLNPKAINSPMDFHFMLWSPQHQMTLPCTNVKNHPIFMEIIQYPTLNFGSPCGNLGHSYP</sequence>
<dbReference type="Proteomes" id="UP000499080">
    <property type="component" value="Unassembled WGS sequence"/>
</dbReference>
<accession>A0A4Y2XCM8</accession>